<evidence type="ECO:0000256" key="4">
    <source>
        <dbReference type="SAM" id="Phobius"/>
    </source>
</evidence>
<dbReference type="STRING" id="153721.MYP_1955"/>
<evidence type="ECO:0000256" key="1">
    <source>
        <dbReference type="ARBA" id="ARBA00009091"/>
    </source>
</evidence>
<proteinExistence type="inferred from homology"/>
<dbReference type="InterPro" id="IPR024930">
    <property type="entry name" value="Skp_dom_sf"/>
</dbReference>
<keyword evidence="4" id="KW-0812">Transmembrane</keyword>
<feature type="transmembrane region" description="Helical" evidence="4">
    <location>
        <begin position="6"/>
        <end position="26"/>
    </location>
</feature>
<dbReference type="RefSeq" id="WP_045462029.1">
    <property type="nucleotide sequence ID" value="NZ_BBLT01000003.1"/>
</dbReference>
<gene>
    <name evidence="5" type="ORF">MYP_1955</name>
</gene>
<dbReference type="SUPFAM" id="SSF111384">
    <property type="entry name" value="OmpH-like"/>
    <property type="match status" value="1"/>
</dbReference>
<accession>A0A098LE90</accession>
<dbReference type="InterPro" id="IPR005632">
    <property type="entry name" value="Chaperone_Skp"/>
</dbReference>
<sequence length="211" mass="24559">MNNNLVKISLILNGLLIVAVAVLFYLHFKQPGEVSAAPEEKSEDTISVANIEMPKVPNARKIVFFNYDSLTAKYEFFKKIQREMETKARGIENELMRKEQKLQEDFEFYQKNAGAMTEQHRESKERELTAAQQELLALKENRSEQFAIQQQELNKQLMDKLYGYFNKLSRENNFDYILTYQKGLPGVVFGADSLDITKELVDGLNREYKKK</sequence>
<dbReference type="PANTHER" id="PTHR35089:SF1">
    <property type="entry name" value="CHAPERONE PROTEIN SKP"/>
    <property type="match status" value="1"/>
</dbReference>
<dbReference type="PANTHER" id="PTHR35089">
    <property type="entry name" value="CHAPERONE PROTEIN SKP"/>
    <property type="match status" value="1"/>
</dbReference>
<dbReference type="Pfam" id="PF03938">
    <property type="entry name" value="OmpH"/>
    <property type="match status" value="1"/>
</dbReference>
<protein>
    <submittedName>
        <fullName evidence="5">Molecular chaperone Skp</fullName>
    </submittedName>
</protein>
<dbReference type="GO" id="GO:0051082">
    <property type="term" value="F:unfolded protein binding"/>
    <property type="evidence" value="ECO:0007669"/>
    <property type="project" value="InterPro"/>
</dbReference>
<dbReference type="AlphaFoldDB" id="A0A098LE90"/>
<dbReference type="GO" id="GO:0050821">
    <property type="term" value="P:protein stabilization"/>
    <property type="evidence" value="ECO:0007669"/>
    <property type="project" value="TreeGrafter"/>
</dbReference>
<keyword evidence="6" id="KW-1185">Reference proteome</keyword>
<dbReference type="Proteomes" id="UP000030185">
    <property type="component" value="Unassembled WGS sequence"/>
</dbReference>
<name>A0A098LE90_9BACT</name>
<dbReference type="eggNOG" id="COG2825">
    <property type="taxonomic scope" value="Bacteria"/>
</dbReference>
<evidence type="ECO:0000313" key="6">
    <source>
        <dbReference type="Proteomes" id="UP000030185"/>
    </source>
</evidence>
<evidence type="ECO:0000256" key="2">
    <source>
        <dbReference type="ARBA" id="ARBA00022729"/>
    </source>
</evidence>
<dbReference type="SMART" id="SM00935">
    <property type="entry name" value="OmpH"/>
    <property type="match status" value="1"/>
</dbReference>
<evidence type="ECO:0000313" key="5">
    <source>
        <dbReference type="EMBL" id="GAL84727.1"/>
    </source>
</evidence>
<keyword evidence="4" id="KW-1133">Transmembrane helix</keyword>
<keyword evidence="3" id="KW-0175">Coiled coil</keyword>
<organism evidence="5 6">
    <name type="scientific">Sporocytophaga myxococcoides</name>
    <dbReference type="NCBI Taxonomy" id="153721"/>
    <lineage>
        <taxon>Bacteria</taxon>
        <taxon>Pseudomonadati</taxon>
        <taxon>Bacteroidota</taxon>
        <taxon>Cytophagia</taxon>
        <taxon>Cytophagales</taxon>
        <taxon>Cytophagaceae</taxon>
        <taxon>Sporocytophaga</taxon>
    </lineage>
</organism>
<dbReference type="GO" id="GO:0005829">
    <property type="term" value="C:cytosol"/>
    <property type="evidence" value="ECO:0007669"/>
    <property type="project" value="TreeGrafter"/>
</dbReference>
<dbReference type="OrthoDB" id="1493259at2"/>
<feature type="coiled-coil region" evidence="3">
    <location>
        <begin position="81"/>
        <end position="141"/>
    </location>
</feature>
<keyword evidence="2" id="KW-0732">Signal</keyword>
<comment type="caution">
    <text evidence="5">The sequence shown here is derived from an EMBL/GenBank/DDBJ whole genome shotgun (WGS) entry which is preliminary data.</text>
</comment>
<evidence type="ECO:0000256" key="3">
    <source>
        <dbReference type="SAM" id="Coils"/>
    </source>
</evidence>
<dbReference type="Gene3D" id="3.30.910.20">
    <property type="entry name" value="Skp domain"/>
    <property type="match status" value="1"/>
</dbReference>
<reference evidence="5 6" key="1">
    <citation type="submission" date="2014-09" db="EMBL/GenBank/DDBJ databases">
        <title>Sporocytophaga myxococcoides PG-01 genome sequencing.</title>
        <authorList>
            <person name="Liu L."/>
            <person name="Gao P.J."/>
            <person name="Chen G.J."/>
            <person name="Wang L.S."/>
        </authorList>
    </citation>
    <scope>NUCLEOTIDE SEQUENCE [LARGE SCALE GENOMIC DNA]</scope>
    <source>
        <strain evidence="5 6">PG-01</strain>
    </source>
</reference>
<dbReference type="EMBL" id="BBLT01000003">
    <property type="protein sequence ID" value="GAL84727.1"/>
    <property type="molecule type" value="Genomic_DNA"/>
</dbReference>
<keyword evidence="4" id="KW-0472">Membrane</keyword>
<comment type="similarity">
    <text evidence="1">Belongs to the Skp family.</text>
</comment>